<dbReference type="Gene3D" id="3.40.640.10">
    <property type="entry name" value="Type I PLP-dependent aspartate aminotransferase-like (Major domain)"/>
    <property type="match status" value="1"/>
</dbReference>
<organism evidence="8 9">
    <name type="scientific">Sulfidibacter corallicola</name>
    <dbReference type="NCBI Taxonomy" id="2818388"/>
    <lineage>
        <taxon>Bacteria</taxon>
        <taxon>Pseudomonadati</taxon>
        <taxon>Acidobacteriota</taxon>
        <taxon>Holophagae</taxon>
        <taxon>Acanthopleuribacterales</taxon>
        <taxon>Acanthopleuribacteraceae</taxon>
        <taxon>Sulfidibacter</taxon>
    </lineage>
</organism>
<evidence type="ECO:0000256" key="1">
    <source>
        <dbReference type="ARBA" id="ARBA00001933"/>
    </source>
</evidence>
<comment type="cofactor">
    <cofactor evidence="1 6 7">
        <name>pyridoxal 5'-phosphate</name>
        <dbReference type="ChEBI" id="CHEBI:597326"/>
    </cofactor>
</comment>
<dbReference type="GO" id="GO:0019752">
    <property type="term" value="P:carboxylic acid metabolic process"/>
    <property type="evidence" value="ECO:0007669"/>
    <property type="project" value="InterPro"/>
</dbReference>
<dbReference type="Proteomes" id="UP000663929">
    <property type="component" value="Chromosome"/>
</dbReference>
<dbReference type="AlphaFoldDB" id="A0A8A4TK64"/>
<dbReference type="Pfam" id="PF00282">
    <property type="entry name" value="Pyridoxal_deC"/>
    <property type="match status" value="1"/>
</dbReference>
<name>A0A8A4TK64_SULCO</name>
<evidence type="ECO:0000313" key="9">
    <source>
        <dbReference type="Proteomes" id="UP000663929"/>
    </source>
</evidence>
<evidence type="ECO:0000256" key="6">
    <source>
        <dbReference type="PIRSR" id="PIRSR602129-50"/>
    </source>
</evidence>
<protein>
    <submittedName>
        <fullName evidence="8">Aminotransferase class I/II-fold pyridoxal phosphate-dependent enzyme</fullName>
    </submittedName>
</protein>
<gene>
    <name evidence="8" type="ORF">J3U87_26840</name>
</gene>
<dbReference type="Gene3D" id="3.90.1150.10">
    <property type="entry name" value="Aspartate Aminotransferase, domain 1"/>
    <property type="match status" value="1"/>
</dbReference>
<dbReference type="GO" id="GO:0016831">
    <property type="term" value="F:carboxy-lyase activity"/>
    <property type="evidence" value="ECO:0007669"/>
    <property type="project" value="UniProtKB-KW"/>
</dbReference>
<evidence type="ECO:0000313" key="8">
    <source>
        <dbReference type="EMBL" id="QTD49218.1"/>
    </source>
</evidence>
<dbReference type="SUPFAM" id="SSF53383">
    <property type="entry name" value="PLP-dependent transferases"/>
    <property type="match status" value="1"/>
</dbReference>
<dbReference type="InterPro" id="IPR015424">
    <property type="entry name" value="PyrdxlP-dep_Trfase"/>
</dbReference>
<feature type="modified residue" description="N6-(pyridoxal phosphate)lysine" evidence="6">
    <location>
        <position position="309"/>
    </location>
</feature>
<evidence type="ECO:0000256" key="3">
    <source>
        <dbReference type="ARBA" id="ARBA00022793"/>
    </source>
</evidence>
<dbReference type="GO" id="GO:0006520">
    <property type="term" value="P:amino acid metabolic process"/>
    <property type="evidence" value="ECO:0007669"/>
    <property type="project" value="InterPro"/>
</dbReference>
<dbReference type="Gene3D" id="1.20.1340.10">
    <property type="entry name" value="dopa decarboxylase, N-terminal domain"/>
    <property type="match status" value="1"/>
</dbReference>
<dbReference type="InterPro" id="IPR015421">
    <property type="entry name" value="PyrdxlP-dep_Trfase_major"/>
</dbReference>
<comment type="similarity">
    <text evidence="2 7">Belongs to the group II decarboxylase family.</text>
</comment>
<dbReference type="InterPro" id="IPR010977">
    <property type="entry name" value="Aromatic_deC"/>
</dbReference>
<keyword evidence="8" id="KW-0032">Aminotransferase</keyword>
<dbReference type="PROSITE" id="PS00392">
    <property type="entry name" value="DDC_GAD_HDC_YDC"/>
    <property type="match status" value="1"/>
</dbReference>
<dbReference type="PRINTS" id="PR00800">
    <property type="entry name" value="YHDCRBOXLASE"/>
</dbReference>
<keyword evidence="9" id="KW-1185">Reference proteome</keyword>
<keyword evidence="3" id="KW-0210">Decarboxylase</keyword>
<reference evidence="8" key="1">
    <citation type="submission" date="2021-03" db="EMBL/GenBank/DDBJ databases">
        <title>Acanthopleuribacteraceae sp. M133.</title>
        <authorList>
            <person name="Wang G."/>
        </authorList>
    </citation>
    <scope>NUCLEOTIDE SEQUENCE</scope>
    <source>
        <strain evidence="8">M133</strain>
    </source>
</reference>
<keyword evidence="5 7" id="KW-0456">Lyase</keyword>
<evidence type="ECO:0000256" key="5">
    <source>
        <dbReference type="ARBA" id="ARBA00023239"/>
    </source>
</evidence>
<dbReference type="GO" id="GO:0030170">
    <property type="term" value="F:pyridoxal phosphate binding"/>
    <property type="evidence" value="ECO:0007669"/>
    <property type="project" value="InterPro"/>
</dbReference>
<proteinExistence type="inferred from homology"/>
<dbReference type="EMBL" id="CP071793">
    <property type="protein sequence ID" value="QTD49218.1"/>
    <property type="molecule type" value="Genomic_DNA"/>
</dbReference>
<dbReference type="InterPro" id="IPR015422">
    <property type="entry name" value="PyrdxlP-dep_Trfase_small"/>
</dbReference>
<evidence type="ECO:0000256" key="4">
    <source>
        <dbReference type="ARBA" id="ARBA00022898"/>
    </source>
</evidence>
<keyword evidence="4 6" id="KW-0663">Pyridoxal phosphate</keyword>
<dbReference type="GO" id="GO:0008483">
    <property type="term" value="F:transaminase activity"/>
    <property type="evidence" value="ECO:0007669"/>
    <property type="project" value="UniProtKB-KW"/>
</dbReference>
<evidence type="ECO:0000256" key="2">
    <source>
        <dbReference type="ARBA" id="ARBA00009533"/>
    </source>
</evidence>
<keyword evidence="8" id="KW-0808">Transferase</keyword>
<accession>A0A8A4TK64</accession>
<dbReference type="PANTHER" id="PTHR11999">
    <property type="entry name" value="GROUP II PYRIDOXAL-5-PHOSPHATE DECARBOXYLASE"/>
    <property type="match status" value="1"/>
</dbReference>
<dbReference type="KEGG" id="scor:J3U87_26840"/>
<sequence>MALAPNLSEVTSGRASTLNRHLELSEDQMRRLGYQAIDMVIRHLTQIREKKVMNYKSESVLDQLLNDRLPLEGSPPEYVLDDVQNRVFSNITHHDHPRFFAFVPGPGNFPGAVAECLTNGFNVFSGTWIGGAGAAEIELIVIDWLRTLCGFPAQARGVFLSGGSEAGLVAMATARNALLDNKTADATIYCSDQTHKSIDRDLWLLGFPRENIRRLPSLEDYTLDLNALAEAVRRDRKAGMRPFCLVINTGTTNTGSIDPIQGAADFCEEEGMWLHADGAYGAGSIFSTRGREMLAGLDRVNSIGMDPHKWMFQPYSCGCLIVREGVHLRRTFQYRAEYLKLVDDSLERNFCDYGIQLTRDFRVLKLWLSLKIFGAESFGKAQDWGMYLAEEAERAARTLPNWEVVTQAKLAVLTLRYAPPGTREDERNALNEAIVDQFNQEGYGMVIHTRLRERTVIRMCTINPRTEVSEIHETLIKLDEIARSLA</sequence>
<evidence type="ECO:0000256" key="7">
    <source>
        <dbReference type="RuleBase" id="RU000382"/>
    </source>
</evidence>
<dbReference type="RefSeq" id="WP_237378861.1">
    <property type="nucleotide sequence ID" value="NZ_CP071793.1"/>
</dbReference>
<dbReference type="InterPro" id="IPR021115">
    <property type="entry name" value="Pyridoxal-P_BS"/>
</dbReference>
<dbReference type="PANTHER" id="PTHR11999:SF70">
    <property type="entry name" value="MIP05841P"/>
    <property type="match status" value="1"/>
</dbReference>
<dbReference type="InterPro" id="IPR002129">
    <property type="entry name" value="PyrdxlP-dep_de-COase"/>
</dbReference>